<dbReference type="GO" id="GO:0034475">
    <property type="term" value="P:U4 snRNA 3'-end processing"/>
    <property type="evidence" value="ECO:0007669"/>
    <property type="project" value="TreeGrafter"/>
</dbReference>
<comment type="similarity">
    <text evidence="3">Belongs to the RRP40 family.</text>
</comment>
<keyword evidence="7" id="KW-0694">RNA-binding</keyword>
<proteinExistence type="evidence at transcript level"/>
<accession>A0A6F9DD10</accession>
<dbReference type="PANTHER" id="PTHR21321">
    <property type="entry name" value="PNAS-3 RELATED"/>
    <property type="match status" value="1"/>
</dbReference>
<dbReference type="InterPro" id="IPR026699">
    <property type="entry name" value="Exosome_RNA_bind1/RRP40/RRP4"/>
</dbReference>
<evidence type="ECO:0000256" key="4">
    <source>
        <dbReference type="ARBA" id="ARBA00022490"/>
    </source>
</evidence>
<evidence type="ECO:0000313" key="11">
    <source>
        <dbReference type="EMBL" id="CAB3244001.1"/>
    </source>
</evidence>
<keyword evidence="4" id="KW-0963">Cytoplasm</keyword>
<dbReference type="GO" id="GO:0071035">
    <property type="term" value="P:nuclear polyadenylation-dependent rRNA catabolic process"/>
    <property type="evidence" value="ECO:0007669"/>
    <property type="project" value="TreeGrafter"/>
</dbReference>
<dbReference type="PANTHER" id="PTHR21321:SF1">
    <property type="entry name" value="EXOSOME COMPLEX COMPONENT RRP40"/>
    <property type="match status" value="1"/>
</dbReference>
<evidence type="ECO:0000256" key="5">
    <source>
        <dbReference type="ARBA" id="ARBA00022552"/>
    </source>
</evidence>
<dbReference type="Gene3D" id="2.40.50.100">
    <property type="match status" value="1"/>
</dbReference>
<dbReference type="GO" id="GO:0003723">
    <property type="term" value="F:RNA binding"/>
    <property type="evidence" value="ECO:0007669"/>
    <property type="project" value="UniProtKB-KW"/>
</dbReference>
<dbReference type="Gene3D" id="2.40.50.140">
    <property type="entry name" value="Nucleic acid-binding proteins"/>
    <property type="match status" value="1"/>
</dbReference>
<dbReference type="GO" id="GO:0071038">
    <property type="term" value="P:TRAMP-dependent tRNA surveillance pathway"/>
    <property type="evidence" value="ECO:0007669"/>
    <property type="project" value="TreeGrafter"/>
</dbReference>
<name>A0A6F9DD10_9ASCI</name>
<keyword evidence="5" id="KW-0698">rRNA processing</keyword>
<comment type="subcellular location">
    <subcellularLocation>
        <location evidence="1">Cytoplasm</location>
    </subcellularLocation>
    <subcellularLocation>
        <location evidence="2">Nucleus</location>
        <location evidence="2">Nucleolus</location>
    </subcellularLocation>
</comment>
<dbReference type="GO" id="GO:0071051">
    <property type="term" value="P:poly(A)-dependent snoRNA 3'-end processing"/>
    <property type="evidence" value="ECO:0007669"/>
    <property type="project" value="TreeGrafter"/>
</dbReference>
<evidence type="ECO:0000256" key="8">
    <source>
        <dbReference type="ARBA" id="ARBA00023242"/>
    </source>
</evidence>
<protein>
    <recommendedName>
        <fullName evidence="9">Ribosomal RNA-processing protein 40</fullName>
    </recommendedName>
</protein>
<dbReference type="EMBL" id="LR784971">
    <property type="protein sequence ID" value="CAB3244001.1"/>
    <property type="molecule type" value="mRNA"/>
</dbReference>
<dbReference type="SUPFAM" id="SSF50249">
    <property type="entry name" value="Nucleic acid-binding proteins"/>
    <property type="match status" value="1"/>
</dbReference>
<dbReference type="AlphaFoldDB" id="A0A6F9DD10"/>
<dbReference type="Gene3D" id="3.30.1370.10">
    <property type="entry name" value="K Homology domain, type 1"/>
    <property type="match status" value="1"/>
</dbReference>
<dbReference type="SUPFAM" id="SSF110324">
    <property type="entry name" value="Ribosomal L27 protein-like"/>
    <property type="match status" value="1"/>
</dbReference>
<evidence type="ECO:0000256" key="1">
    <source>
        <dbReference type="ARBA" id="ARBA00004496"/>
    </source>
</evidence>
<dbReference type="Pfam" id="PF21262">
    <property type="entry name" value="RRP40_S1"/>
    <property type="match status" value="1"/>
</dbReference>
<sequence>MLLNNVGEHIYLPGDVINSKIQTVCDGETVRLGPGLSKHNTDVTVSKAGSLCFGPPNTFWIDCHQKRYIPCKGENVIGVISGKQGDYYKVDIGSSDQALLNFLSFEGASKRNRPNLSPGDVVFGKLAIANKHMEPEMTCVDVNGKANGMGLVDDKYGILFQTSLNLARKLLSPDCILLPELGSRLAFEVIVGLNGKIALFCKSSAQTITLMKLINESEYLSNEQMLDVLKGMFL</sequence>
<dbReference type="Pfam" id="PF15985">
    <property type="entry name" value="KH_6"/>
    <property type="match status" value="1"/>
</dbReference>
<dbReference type="SUPFAM" id="SSF54791">
    <property type="entry name" value="Eukaryotic type KH-domain (KH-domain type I)"/>
    <property type="match status" value="1"/>
</dbReference>
<dbReference type="GO" id="GO:0000467">
    <property type="term" value="P:exonucleolytic trimming to generate mature 3'-end of 5.8S rRNA from tricistronic rRNA transcript (SSU-rRNA, 5.8S rRNA, LSU-rRNA)"/>
    <property type="evidence" value="ECO:0007669"/>
    <property type="project" value="TreeGrafter"/>
</dbReference>
<dbReference type="InterPro" id="IPR004088">
    <property type="entry name" value="KH_dom_type_1"/>
</dbReference>
<dbReference type="GO" id="GO:0071034">
    <property type="term" value="P:CUT catabolic process"/>
    <property type="evidence" value="ECO:0007669"/>
    <property type="project" value="TreeGrafter"/>
</dbReference>
<evidence type="ECO:0000259" key="10">
    <source>
        <dbReference type="Pfam" id="PF15985"/>
    </source>
</evidence>
<evidence type="ECO:0000256" key="2">
    <source>
        <dbReference type="ARBA" id="ARBA00004604"/>
    </source>
</evidence>
<evidence type="ECO:0000256" key="7">
    <source>
        <dbReference type="ARBA" id="ARBA00022884"/>
    </source>
</evidence>
<keyword evidence="8" id="KW-0539">Nucleus</keyword>
<dbReference type="InterPro" id="IPR012340">
    <property type="entry name" value="NA-bd_OB-fold"/>
</dbReference>
<dbReference type="CDD" id="cd05790">
    <property type="entry name" value="S1_Rrp40"/>
    <property type="match status" value="1"/>
</dbReference>
<dbReference type="InterPro" id="IPR037319">
    <property type="entry name" value="Rrp40_S1"/>
</dbReference>
<dbReference type="InterPro" id="IPR036612">
    <property type="entry name" value="KH_dom_type_1_sf"/>
</dbReference>
<evidence type="ECO:0000256" key="9">
    <source>
        <dbReference type="ARBA" id="ARBA00030615"/>
    </source>
</evidence>
<dbReference type="FunFam" id="2.40.50.140:FF:000112">
    <property type="entry name" value="Exosome complex component RRP40"/>
    <property type="match status" value="1"/>
</dbReference>
<reference evidence="11" key="1">
    <citation type="submission" date="2020-04" db="EMBL/GenBank/DDBJ databases">
        <authorList>
            <person name="Neveu A P."/>
        </authorList>
    </citation>
    <scope>NUCLEOTIDE SEQUENCE</scope>
    <source>
        <tissue evidence="11">Whole embryo</tissue>
    </source>
</reference>
<evidence type="ECO:0000256" key="6">
    <source>
        <dbReference type="ARBA" id="ARBA00022835"/>
    </source>
</evidence>
<dbReference type="InterPro" id="IPR049469">
    <property type="entry name" value="RRP40_KH-I"/>
</dbReference>
<dbReference type="GO" id="GO:0005730">
    <property type="term" value="C:nucleolus"/>
    <property type="evidence" value="ECO:0007669"/>
    <property type="project" value="UniProtKB-SubCell"/>
</dbReference>
<organism evidence="11">
    <name type="scientific">Phallusia mammillata</name>
    <dbReference type="NCBI Taxonomy" id="59560"/>
    <lineage>
        <taxon>Eukaryota</taxon>
        <taxon>Metazoa</taxon>
        <taxon>Chordata</taxon>
        <taxon>Tunicata</taxon>
        <taxon>Ascidiacea</taxon>
        <taxon>Phlebobranchia</taxon>
        <taxon>Ascidiidae</taxon>
        <taxon>Phallusia</taxon>
    </lineage>
</organism>
<dbReference type="GO" id="GO:0000177">
    <property type="term" value="C:cytoplasmic exosome (RNase complex)"/>
    <property type="evidence" value="ECO:0007669"/>
    <property type="project" value="TreeGrafter"/>
</dbReference>
<gene>
    <name evidence="11" type="primary">Exosc3</name>
</gene>
<dbReference type="GO" id="GO:0000176">
    <property type="term" value="C:nuclear exosome (RNase complex)"/>
    <property type="evidence" value="ECO:0007669"/>
    <property type="project" value="TreeGrafter"/>
</dbReference>
<evidence type="ECO:0000256" key="3">
    <source>
        <dbReference type="ARBA" id="ARBA00007841"/>
    </source>
</evidence>
<keyword evidence="6" id="KW-0271">Exosome</keyword>
<dbReference type="CDD" id="cd22526">
    <property type="entry name" value="KH-I_Rrp40"/>
    <property type="match status" value="1"/>
</dbReference>
<feature type="domain" description="K Homology" evidence="10">
    <location>
        <begin position="157"/>
        <end position="197"/>
    </location>
</feature>